<dbReference type="Pfam" id="PF00403">
    <property type="entry name" value="HMA"/>
    <property type="match status" value="1"/>
</dbReference>
<dbReference type="Proteomes" id="UP001443914">
    <property type="component" value="Unassembled WGS sequence"/>
</dbReference>
<feature type="compositionally biased region" description="Polar residues" evidence="5">
    <location>
        <begin position="97"/>
        <end position="112"/>
    </location>
</feature>
<accession>A0AAW1H7B2</accession>
<dbReference type="SUPFAM" id="SSF55008">
    <property type="entry name" value="HMA, heavy metal-associated domain"/>
    <property type="match status" value="1"/>
</dbReference>
<feature type="compositionally biased region" description="Basic and acidic residues" evidence="5">
    <location>
        <begin position="119"/>
        <end position="132"/>
    </location>
</feature>
<dbReference type="GO" id="GO:0046872">
    <property type="term" value="F:metal ion binding"/>
    <property type="evidence" value="ECO:0007669"/>
    <property type="project" value="UniProtKB-KW"/>
</dbReference>
<dbReference type="InterPro" id="IPR036163">
    <property type="entry name" value="HMA_dom_sf"/>
</dbReference>
<evidence type="ECO:0000313" key="8">
    <source>
        <dbReference type="Proteomes" id="UP001443914"/>
    </source>
</evidence>
<feature type="domain" description="HMA" evidence="6">
    <location>
        <begin position="13"/>
        <end position="76"/>
    </location>
</feature>
<proteinExistence type="inferred from homology"/>
<protein>
    <recommendedName>
        <fullName evidence="6">HMA domain-containing protein</fullName>
    </recommendedName>
</protein>
<evidence type="ECO:0000256" key="5">
    <source>
        <dbReference type="SAM" id="MobiDB-lite"/>
    </source>
</evidence>
<dbReference type="PANTHER" id="PTHR45868">
    <property type="entry name" value="HEAVY METAL-ASSOCIATED ISOPRENYLATED PLANT PROTEIN 33-RELATED"/>
    <property type="match status" value="1"/>
</dbReference>
<evidence type="ECO:0000256" key="1">
    <source>
        <dbReference type="ARBA" id="ARBA00022481"/>
    </source>
</evidence>
<reference evidence="7" key="1">
    <citation type="submission" date="2024-03" db="EMBL/GenBank/DDBJ databases">
        <title>WGS assembly of Saponaria officinalis var. Norfolk2.</title>
        <authorList>
            <person name="Jenkins J."/>
            <person name="Shu S."/>
            <person name="Grimwood J."/>
            <person name="Barry K."/>
            <person name="Goodstein D."/>
            <person name="Schmutz J."/>
            <person name="Leebens-Mack J."/>
            <person name="Osbourn A."/>
        </authorList>
    </citation>
    <scope>NUCLEOTIDE SEQUENCE [LARGE SCALE GENOMIC DNA]</scope>
    <source>
        <strain evidence="7">JIC</strain>
    </source>
</reference>
<evidence type="ECO:0000313" key="7">
    <source>
        <dbReference type="EMBL" id="KAK9671891.1"/>
    </source>
</evidence>
<evidence type="ECO:0000259" key="6">
    <source>
        <dbReference type="PROSITE" id="PS50846"/>
    </source>
</evidence>
<keyword evidence="3" id="KW-0636">Prenylation</keyword>
<dbReference type="CDD" id="cd00371">
    <property type="entry name" value="HMA"/>
    <property type="match status" value="1"/>
</dbReference>
<gene>
    <name evidence="7" type="ORF">RND81_12G062100</name>
</gene>
<keyword evidence="8" id="KW-1185">Reference proteome</keyword>
<feature type="compositionally biased region" description="Basic and acidic residues" evidence="5">
    <location>
        <begin position="79"/>
        <end position="94"/>
    </location>
</feature>
<evidence type="ECO:0000256" key="2">
    <source>
        <dbReference type="ARBA" id="ARBA00022723"/>
    </source>
</evidence>
<dbReference type="AlphaFoldDB" id="A0AAW1H7B2"/>
<feature type="compositionally biased region" description="Gly residues" evidence="5">
    <location>
        <begin position="142"/>
        <end position="158"/>
    </location>
</feature>
<dbReference type="PANTHER" id="PTHR45868:SF80">
    <property type="entry name" value="F15K9.8-RELATED"/>
    <property type="match status" value="1"/>
</dbReference>
<comment type="similarity">
    <text evidence="4">Belongs to the HIPP family.</text>
</comment>
<keyword evidence="2" id="KW-0479">Metal-binding</keyword>
<evidence type="ECO:0000256" key="4">
    <source>
        <dbReference type="ARBA" id="ARBA00024045"/>
    </source>
</evidence>
<keyword evidence="1" id="KW-0488">Methylation</keyword>
<dbReference type="PROSITE" id="PS50846">
    <property type="entry name" value="HMA_2"/>
    <property type="match status" value="1"/>
</dbReference>
<feature type="region of interest" description="Disordered" evidence="5">
    <location>
        <begin position="79"/>
        <end position="176"/>
    </location>
</feature>
<sequence length="261" mass="28178">MAGAEVATQPLVYKTYVLKVPIHCVGCKREVKKLLQNIEGVYSTSIDSQQQKVTVTGNIDAEILVKKLLKTGKHAEIWEEKSSDKSKKNEKQNDSKTSQNKDQTPKSNSSETKPPPKTNTKEVKSENKDKENTPVPKTADAGNGGKAKGGKGQKGNCGGDKASGAPPSTGLINENRCEGANPVNLGPTLEQFSAIQGPPTVHVMNYNAGYPSKLGYGLAYQVPSTPSYNTYEQTETYQVQATTFNSFDIFSDENPNGCSIM</sequence>
<dbReference type="EMBL" id="JBDFQZ010000012">
    <property type="protein sequence ID" value="KAK9671891.1"/>
    <property type="molecule type" value="Genomic_DNA"/>
</dbReference>
<name>A0AAW1H7B2_SAPOF</name>
<comment type="caution">
    <text evidence="7">The sequence shown here is derived from an EMBL/GenBank/DDBJ whole genome shotgun (WGS) entry which is preliminary data.</text>
</comment>
<dbReference type="InterPro" id="IPR006121">
    <property type="entry name" value="HMA_dom"/>
</dbReference>
<keyword evidence="3" id="KW-0449">Lipoprotein</keyword>
<dbReference type="Gene3D" id="3.30.70.100">
    <property type="match status" value="1"/>
</dbReference>
<organism evidence="7 8">
    <name type="scientific">Saponaria officinalis</name>
    <name type="common">Common soapwort</name>
    <name type="synonym">Lychnis saponaria</name>
    <dbReference type="NCBI Taxonomy" id="3572"/>
    <lineage>
        <taxon>Eukaryota</taxon>
        <taxon>Viridiplantae</taxon>
        <taxon>Streptophyta</taxon>
        <taxon>Embryophyta</taxon>
        <taxon>Tracheophyta</taxon>
        <taxon>Spermatophyta</taxon>
        <taxon>Magnoliopsida</taxon>
        <taxon>eudicotyledons</taxon>
        <taxon>Gunneridae</taxon>
        <taxon>Pentapetalae</taxon>
        <taxon>Caryophyllales</taxon>
        <taxon>Caryophyllaceae</taxon>
        <taxon>Caryophylleae</taxon>
        <taxon>Saponaria</taxon>
    </lineage>
</organism>
<evidence type="ECO:0000256" key="3">
    <source>
        <dbReference type="ARBA" id="ARBA00023289"/>
    </source>
</evidence>